<feature type="transmembrane region" description="Helical" evidence="7">
    <location>
        <begin position="203"/>
        <end position="222"/>
    </location>
</feature>
<organism evidence="8 9">
    <name type="scientific">Georgenia faecalis</name>
    <dbReference type="NCBI Taxonomy" id="2483799"/>
    <lineage>
        <taxon>Bacteria</taxon>
        <taxon>Bacillati</taxon>
        <taxon>Actinomycetota</taxon>
        <taxon>Actinomycetes</taxon>
        <taxon>Micrococcales</taxon>
        <taxon>Bogoriellaceae</taxon>
        <taxon>Georgenia</taxon>
    </lineage>
</organism>
<sequence length="320" mass="34035">MVGKAARNFFADECWDRAAGLTFFGVLSIPPLAIALVTLLVLLGQGDAGTQAVLDILNQLTPDDEALESLTAPVLAVLSRPAGGITVVVGVATGLWLASGYVGAFGRSMNQIYGVDEGRPFVRLIGWHLLTTVMLVIFGILVALMLVVSGPVTHAIGSALDLGDTVVVIWETAKWPVLLLAAVLVIAVLYYATPNVAHARFRWISPGAVVALAVAAAASYGFRLYVSLFGQFDITYGSALAGIVVFFVWLWIINMSLLFGAELDAELERARQLVAGVRAEHGIQVPPRDTRASAKAEARRAADAERSRSLRASHGWGEGE</sequence>
<evidence type="ECO:0000256" key="3">
    <source>
        <dbReference type="ARBA" id="ARBA00022692"/>
    </source>
</evidence>
<name>A0ABV9D5U1_9MICO</name>
<dbReference type="PANTHER" id="PTHR30213:SF0">
    <property type="entry name" value="UPF0761 MEMBRANE PROTEIN YIHY"/>
    <property type="match status" value="1"/>
</dbReference>
<dbReference type="EMBL" id="JBHSGF010000001">
    <property type="protein sequence ID" value="MFC4553683.1"/>
    <property type="molecule type" value="Genomic_DNA"/>
</dbReference>
<feature type="transmembrane region" description="Helical" evidence="7">
    <location>
        <begin position="125"/>
        <end position="152"/>
    </location>
</feature>
<feature type="transmembrane region" description="Helical" evidence="7">
    <location>
        <begin position="21"/>
        <end position="43"/>
    </location>
</feature>
<dbReference type="PIRSF" id="PIRSF035875">
    <property type="entry name" value="RNase_BN"/>
    <property type="match status" value="1"/>
</dbReference>
<keyword evidence="5 7" id="KW-0472">Membrane</keyword>
<evidence type="ECO:0000256" key="6">
    <source>
        <dbReference type="SAM" id="MobiDB-lite"/>
    </source>
</evidence>
<dbReference type="PANTHER" id="PTHR30213">
    <property type="entry name" value="INNER MEMBRANE PROTEIN YHJD"/>
    <property type="match status" value="1"/>
</dbReference>
<evidence type="ECO:0000313" key="8">
    <source>
        <dbReference type="EMBL" id="MFC4553683.1"/>
    </source>
</evidence>
<protein>
    <submittedName>
        <fullName evidence="8">YihY/virulence factor BrkB family protein</fullName>
    </submittedName>
</protein>
<dbReference type="Proteomes" id="UP001595955">
    <property type="component" value="Unassembled WGS sequence"/>
</dbReference>
<comment type="subcellular location">
    <subcellularLocation>
        <location evidence="1">Cell membrane</location>
        <topology evidence="1">Multi-pass membrane protein</topology>
    </subcellularLocation>
</comment>
<evidence type="ECO:0000256" key="1">
    <source>
        <dbReference type="ARBA" id="ARBA00004651"/>
    </source>
</evidence>
<evidence type="ECO:0000256" key="2">
    <source>
        <dbReference type="ARBA" id="ARBA00022475"/>
    </source>
</evidence>
<accession>A0ABV9D5U1</accession>
<comment type="caution">
    <text evidence="8">The sequence shown here is derived from an EMBL/GenBank/DDBJ whole genome shotgun (WGS) entry which is preliminary data.</text>
</comment>
<dbReference type="InterPro" id="IPR017039">
    <property type="entry name" value="Virul_fac_BrkB"/>
</dbReference>
<dbReference type="NCBIfam" id="TIGR00765">
    <property type="entry name" value="yihY_not_rbn"/>
    <property type="match status" value="1"/>
</dbReference>
<keyword evidence="4 7" id="KW-1133">Transmembrane helix</keyword>
<feature type="transmembrane region" description="Helical" evidence="7">
    <location>
        <begin position="82"/>
        <end position="104"/>
    </location>
</feature>
<dbReference type="Pfam" id="PF03631">
    <property type="entry name" value="Virul_fac_BrkB"/>
    <property type="match status" value="1"/>
</dbReference>
<feature type="transmembrane region" description="Helical" evidence="7">
    <location>
        <begin position="172"/>
        <end position="191"/>
    </location>
</feature>
<evidence type="ECO:0000256" key="4">
    <source>
        <dbReference type="ARBA" id="ARBA00022989"/>
    </source>
</evidence>
<keyword evidence="9" id="KW-1185">Reference proteome</keyword>
<keyword evidence="3 7" id="KW-0812">Transmembrane</keyword>
<dbReference type="RefSeq" id="WP_127573760.1">
    <property type="nucleotide sequence ID" value="NZ_CP033325.1"/>
</dbReference>
<feature type="transmembrane region" description="Helical" evidence="7">
    <location>
        <begin position="234"/>
        <end position="253"/>
    </location>
</feature>
<proteinExistence type="predicted"/>
<reference evidence="9" key="1">
    <citation type="journal article" date="2019" name="Int. J. Syst. Evol. Microbiol.">
        <title>The Global Catalogue of Microorganisms (GCM) 10K type strain sequencing project: providing services to taxonomists for standard genome sequencing and annotation.</title>
        <authorList>
            <consortium name="The Broad Institute Genomics Platform"/>
            <consortium name="The Broad Institute Genome Sequencing Center for Infectious Disease"/>
            <person name="Wu L."/>
            <person name="Ma J."/>
        </authorList>
    </citation>
    <scope>NUCLEOTIDE SEQUENCE [LARGE SCALE GENOMIC DNA]</scope>
    <source>
        <strain evidence="9">JCM 3369</strain>
    </source>
</reference>
<gene>
    <name evidence="8" type="ORF">ACFO3F_00320</name>
</gene>
<evidence type="ECO:0000256" key="5">
    <source>
        <dbReference type="ARBA" id="ARBA00023136"/>
    </source>
</evidence>
<evidence type="ECO:0000256" key="7">
    <source>
        <dbReference type="SAM" id="Phobius"/>
    </source>
</evidence>
<keyword evidence="2" id="KW-1003">Cell membrane</keyword>
<feature type="compositionally biased region" description="Basic and acidic residues" evidence="6">
    <location>
        <begin position="288"/>
        <end position="308"/>
    </location>
</feature>
<evidence type="ECO:0000313" key="9">
    <source>
        <dbReference type="Proteomes" id="UP001595955"/>
    </source>
</evidence>
<feature type="region of interest" description="Disordered" evidence="6">
    <location>
        <begin position="287"/>
        <end position="320"/>
    </location>
</feature>